<organism evidence="1 2">
    <name type="scientific">Citrobacter youngae ATCC 29220</name>
    <dbReference type="NCBI Taxonomy" id="500640"/>
    <lineage>
        <taxon>Bacteria</taxon>
        <taxon>Pseudomonadati</taxon>
        <taxon>Pseudomonadota</taxon>
        <taxon>Gammaproteobacteria</taxon>
        <taxon>Enterobacterales</taxon>
        <taxon>Enterobacteriaceae</taxon>
        <taxon>Citrobacter</taxon>
        <taxon>Citrobacter freundii complex</taxon>
    </lineage>
</organism>
<comment type="caution">
    <text evidence="1">The sequence shown here is derived from an EMBL/GenBank/DDBJ whole genome shotgun (WGS) entry which is preliminary data.</text>
</comment>
<proteinExistence type="predicted"/>
<gene>
    <name evidence="1" type="ORF">CIT292_09146</name>
</gene>
<evidence type="ECO:0000313" key="2">
    <source>
        <dbReference type="Proteomes" id="UP000003880"/>
    </source>
</evidence>
<dbReference type="AlphaFoldDB" id="D4BFX6"/>
<protein>
    <submittedName>
        <fullName evidence="1">Uncharacterized protein</fullName>
    </submittedName>
</protein>
<evidence type="ECO:0000313" key="1">
    <source>
        <dbReference type="EMBL" id="EFE07263.1"/>
    </source>
</evidence>
<sequence>MDLNTRPGDPALLPDGDAGASYQAYSVLLCRPDKRSAIRH</sequence>
<dbReference type="Proteomes" id="UP000003880">
    <property type="component" value="Unassembled WGS sequence"/>
</dbReference>
<dbReference type="HOGENOM" id="CLU_3287095_0_0_6"/>
<reference evidence="1 2" key="1">
    <citation type="submission" date="2010-02" db="EMBL/GenBank/DDBJ databases">
        <authorList>
            <person name="Weinstock G."/>
            <person name="Sodergren E."/>
            <person name="Clifton S."/>
            <person name="Fulton L."/>
            <person name="Fulton B."/>
            <person name="Courtney L."/>
            <person name="Fronick C."/>
            <person name="Harrison M."/>
            <person name="Strong C."/>
            <person name="Farmer C."/>
            <person name="Delahaunty K."/>
            <person name="Markovic C."/>
            <person name="Hall O."/>
            <person name="Minx P."/>
            <person name="Tomlinson C."/>
            <person name="Mitreva M."/>
            <person name="Nelson J."/>
            <person name="Hou S."/>
            <person name="Wollam A."/>
            <person name="Pepin K.H."/>
            <person name="Johnson M."/>
            <person name="Bhonagiri V."/>
            <person name="Zhang X."/>
            <person name="Suruliraj S."/>
            <person name="Warren W."/>
            <person name="Chinwalla A."/>
            <person name="Mardis E.R."/>
            <person name="Wilson R.K."/>
        </authorList>
    </citation>
    <scope>NUCLEOTIDE SEQUENCE [LARGE SCALE GENOMIC DNA]</scope>
    <source>
        <strain evidence="1 2">ATCC 29220</strain>
    </source>
</reference>
<name>D4BFX6_9ENTR</name>
<dbReference type="EMBL" id="ABWL02000016">
    <property type="protein sequence ID" value="EFE07263.1"/>
    <property type="molecule type" value="Genomic_DNA"/>
</dbReference>
<accession>D4BFX6</accession>